<feature type="domain" description="dUTPase-like" evidence="1">
    <location>
        <begin position="54"/>
        <end position="195"/>
    </location>
</feature>
<protein>
    <recommendedName>
        <fullName evidence="1">dUTPase-like domain-containing protein</fullName>
    </recommendedName>
</protein>
<dbReference type="InterPro" id="IPR036157">
    <property type="entry name" value="dUTPase-like_sf"/>
</dbReference>
<dbReference type="Gene3D" id="2.70.40.10">
    <property type="match status" value="1"/>
</dbReference>
<organism evidence="2">
    <name type="scientific">viral metagenome</name>
    <dbReference type="NCBI Taxonomy" id="1070528"/>
    <lineage>
        <taxon>unclassified sequences</taxon>
        <taxon>metagenomes</taxon>
        <taxon>organismal metagenomes</taxon>
    </lineage>
</organism>
<sequence>MTDYSIQATYLQLKNKYASSSANFAILKIHIPNNNLNNEYDVKVTDHNLNFIQKTYMDSGFDLFVPNKTVFTDPFATSMVDLGIKAEMIYCDVTTDHLRPSPFYVYPRSSMSKTPLMLANHTGIIDSGYRGSLIAAFRYLGLPTNNNNNTSYTVDPMTRLVQICHPTLCPIFVTIVPLEQLSETERGSGGFGSTGK</sequence>
<dbReference type="AlphaFoldDB" id="A0A6C0I366"/>
<dbReference type="InterPro" id="IPR029054">
    <property type="entry name" value="dUTPase-like"/>
</dbReference>
<dbReference type="Pfam" id="PF00692">
    <property type="entry name" value="dUTPase"/>
    <property type="match status" value="1"/>
</dbReference>
<name>A0A6C0I366_9ZZZZ</name>
<dbReference type="EMBL" id="MN740085">
    <property type="protein sequence ID" value="QHT87222.1"/>
    <property type="molecule type" value="Genomic_DNA"/>
</dbReference>
<reference evidence="2" key="1">
    <citation type="journal article" date="2020" name="Nature">
        <title>Giant virus diversity and host interactions through global metagenomics.</title>
        <authorList>
            <person name="Schulz F."/>
            <person name="Roux S."/>
            <person name="Paez-Espino D."/>
            <person name="Jungbluth S."/>
            <person name="Walsh D.A."/>
            <person name="Denef V.J."/>
            <person name="McMahon K.D."/>
            <person name="Konstantinidis K.T."/>
            <person name="Eloe-Fadrosh E.A."/>
            <person name="Kyrpides N.C."/>
            <person name="Woyke T."/>
        </authorList>
    </citation>
    <scope>NUCLEOTIDE SEQUENCE</scope>
    <source>
        <strain evidence="2">GVMAG-M-3300023184-190</strain>
    </source>
</reference>
<evidence type="ECO:0000313" key="2">
    <source>
        <dbReference type="EMBL" id="QHT87222.1"/>
    </source>
</evidence>
<evidence type="ECO:0000259" key="1">
    <source>
        <dbReference type="Pfam" id="PF00692"/>
    </source>
</evidence>
<proteinExistence type="predicted"/>
<accession>A0A6C0I366</accession>
<dbReference type="SUPFAM" id="SSF51283">
    <property type="entry name" value="dUTPase-like"/>
    <property type="match status" value="1"/>
</dbReference>